<name>A6NR07_9FIRM</name>
<reference evidence="1 2" key="2">
    <citation type="submission" date="2007-06" db="EMBL/GenBank/DDBJ databases">
        <title>Draft genome sequence of Pseudoflavonifractor capillosus ATCC 29799.</title>
        <authorList>
            <person name="Sudarsanam P."/>
            <person name="Ley R."/>
            <person name="Guruge J."/>
            <person name="Turnbaugh P.J."/>
            <person name="Mahowald M."/>
            <person name="Liep D."/>
            <person name="Gordon J."/>
        </authorList>
    </citation>
    <scope>NUCLEOTIDE SEQUENCE [LARGE SCALE GENOMIC DNA]</scope>
    <source>
        <strain evidence="1 2">ATCC 29799</strain>
    </source>
</reference>
<dbReference type="EMBL" id="AAXG02000005">
    <property type="protein sequence ID" value="EDN01502.1"/>
    <property type="molecule type" value="Genomic_DNA"/>
</dbReference>
<reference evidence="1 2" key="1">
    <citation type="submission" date="2007-04" db="EMBL/GenBank/DDBJ databases">
        <authorList>
            <person name="Fulton L."/>
            <person name="Clifton S."/>
            <person name="Fulton B."/>
            <person name="Xu J."/>
            <person name="Minx P."/>
            <person name="Pepin K.H."/>
            <person name="Johnson M."/>
            <person name="Thiruvilangam P."/>
            <person name="Bhonagiri V."/>
            <person name="Nash W.E."/>
            <person name="Mardis E.R."/>
            <person name="Wilson R.K."/>
        </authorList>
    </citation>
    <scope>NUCLEOTIDE SEQUENCE [LARGE SCALE GENOMIC DNA]</scope>
    <source>
        <strain evidence="1 2">ATCC 29799</strain>
    </source>
</reference>
<protein>
    <submittedName>
        <fullName evidence="1">Uncharacterized protein</fullName>
    </submittedName>
</protein>
<dbReference type="AlphaFoldDB" id="A6NR07"/>
<dbReference type="Proteomes" id="UP000003639">
    <property type="component" value="Unassembled WGS sequence"/>
</dbReference>
<evidence type="ECO:0000313" key="1">
    <source>
        <dbReference type="EMBL" id="EDN01502.1"/>
    </source>
</evidence>
<sequence>MRIIPAIMANWRLYRLFVPFSSFLRACRPRTGSHTGPMGDVFFFQGQSVSR</sequence>
<organism evidence="1 2">
    <name type="scientific">Pseudoflavonifractor capillosus ATCC 29799</name>
    <dbReference type="NCBI Taxonomy" id="411467"/>
    <lineage>
        <taxon>Bacteria</taxon>
        <taxon>Bacillati</taxon>
        <taxon>Bacillota</taxon>
        <taxon>Clostridia</taxon>
        <taxon>Eubacteriales</taxon>
        <taxon>Oscillospiraceae</taxon>
        <taxon>Pseudoflavonifractor</taxon>
    </lineage>
</organism>
<accession>A6NR07</accession>
<gene>
    <name evidence="1" type="ORF">BACCAP_00630</name>
</gene>
<evidence type="ECO:0000313" key="2">
    <source>
        <dbReference type="Proteomes" id="UP000003639"/>
    </source>
</evidence>
<keyword evidence="2" id="KW-1185">Reference proteome</keyword>
<comment type="caution">
    <text evidence="1">The sequence shown here is derived from an EMBL/GenBank/DDBJ whole genome shotgun (WGS) entry which is preliminary data.</text>
</comment>
<proteinExistence type="predicted"/>